<dbReference type="Pfam" id="PF19053">
    <property type="entry name" value="EccD"/>
    <property type="match status" value="1"/>
</dbReference>
<dbReference type="PIRSF" id="PIRSF017804">
    <property type="entry name" value="Secretion_EccD1"/>
    <property type="match status" value="1"/>
</dbReference>
<dbReference type="Pfam" id="PF08817">
    <property type="entry name" value="YukD"/>
    <property type="match status" value="1"/>
</dbReference>
<dbReference type="EMBL" id="JACHIR010000001">
    <property type="protein sequence ID" value="MBB5895404.1"/>
    <property type="molecule type" value="Genomic_DNA"/>
</dbReference>
<evidence type="ECO:0000256" key="5">
    <source>
        <dbReference type="ARBA" id="ARBA00022989"/>
    </source>
</evidence>
<feature type="transmembrane region" description="Helical" evidence="7">
    <location>
        <begin position="237"/>
        <end position="255"/>
    </location>
</feature>
<comment type="similarity">
    <text evidence="2">Belongs to the EccD/Snm4 family.</text>
</comment>
<evidence type="ECO:0000313" key="9">
    <source>
        <dbReference type="EMBL" id="MBB5895404.1"/>
    </source>
</evidence>
<keyword evidence="6 7" id="KW-0472">Membrane</keyword>
<dbReference type="RefSeq" id="WP_184867200.1">
    <property type="nucleotide sequence ID" value="NZ_BAAAWY010000058.1"/>
</dbReference>
<evidence type="ECO:0000313" key="10">
    <source>
        <dbReference type="Proteomes" id="UP000585638"/>
    </source>
</evidence>
<feature type="transmembrane region" description="Helical" evidence="7">
    <location>
        <begin position="406"/>
        <end position="425"/>
    </location>
</feature>
<feature type="transmembrane region" description="Helical" evidence="7">
    <location>
        <begin position="153"/>
        <end position="173"/>
    </location>
</feature>
<gene>
    <name evidence="9" type="ORF">BJ998_006600</name>
</gene>
<dbReference type="Proteomes" id="UP000585638">
    <property type="component" value="Unassembled WGS sequence"/>
</dbReference>
<proteinExistence type="inferred from homology"/>
<dbReference type="InterPro" id="IPR044049">
    <property type="entry name" value="EccD_transm"/>
</dbReference>
<dbReference type="AlphaFoldDB" id="A0A7W9NK70"/>
<dbReference type="NCBIfam" id="TIGR03920">
    <property type="entry name" value="T7SS_EccD"/>
    <property type="match status" value="1"/>
</dbReference>
<feature type="transmembrane region" description="Helical" evidence="7">
    <location>
        <begin position="262"/>
        <end position="283"/>
    </location>
</feature>
<evidence type="ECO:0000256" key="6">
    <source>
        <dbReference type="ARBA" id="ARBA00023136"/>
    </source>
</evidence>
<evidence type="ECO:0000256" key="3">
    <source>
        <dbReference type="ARBA" id="ARBA00022475"/>
    </source>
</evidence>
<dbReference type="InterPro" id="IPR024962">
    <property type="entry name" value="YukD-like"/>
</dbReference>
<keyword evidence="10" id="KW-1185">Reference proteome</keyword>
<evidence type="ECO:0000256" key="4">
    <source>
        <dbReference type="ARBA" id="ARBA00022692"/>
    </source>
</evidence>
<name>A0A7W9NK70_9PSEU</name>
<keyword evidence="4 7" id="KW-0812">Transmembrane</keyword>
<protein>
    <submittedName>
        <fullName evidence="9">Type VII secretion integral membrane protein EccD</fullName>
    </submittedName>
</protein>
<feature type="transmembrane region" description="Helical" evidence="7">
    <location>
        <begin position="431"/>
        <end position="449"/>
    </location>
</feature>
<feature type="domain" description="EccD-like transmembrane" evidence="8">
    <location>
        <begin position="150"/>
        <end position="492"/>
    </location>
</feature>
<feature type="transmembrane region" description="Helical" evidence="7">
    <location>
        <begin position="179"/>
        <end position="197"/>
    </location>
</feature>
<feature type="transmembrane region" description="Helical" evidence="7">
    <location>
        <begin position="469"/>
        <end position="489"/>
    </location>
</feature>
<evidence type="ECO:0000256" key="7">
    <source>
        <dbReference type="SAM" id="Phobius"/>
    </source>
</evidence>
<evidence type="ECO:0000256" key="1">
    <source>
        <dbReference type="ARBA" id="ARBA00004651"/>
    </source>
</evidence>
<dbReference type="GO" id="GO:0005886">
    <property type="term" value="C:plasma membrane"/>
    <property type="evidence" value="ECO:0007669"/>
    <property type="project" value="UniProtKB-SubCell"/>
</dbReference>
<dbReference type="InterPro" id="IPR006707">
    <property type="entry name" value="T7SS_EccD"/>
</dbReference>
<keyword evidence="3" id="KW-1003">Cell membrane</keyword>
<comment type="caution">
    <text evidence="9">The sequence shown here is derived from an EMBL/GenBank/DDBJ whole genome shotgun (WGS) entry which is preliminary data.</text>
</comment>
<keyword evidence="5 7" id="KW-1133">Transmembrane helix</keyword>
<evidence type="ECO:0000259" key="8">
    <source>
        <dbReference type="Pfam" id="PF19053"/>
    </source>
</evidence>
<organism evidence="9 10">
    <name type="scientific">Kutzneria kofuensis</name>
    <dbReference type="NCBI Taxonomy" id="103725"/>
    <lineage>
        <taxon>Bacteria</taxon>
        <taxon>Bacillati</taxon>
        <taxon>Actinomycetota</taxon>
        <taxon>Actinomycetes</taxon>
        <taxon>Pseudonocardiales</taxon>
        <taxon>Pseudonocardiaceae</taxon>
        <taxon>Kutzneria</taxon>
    </lineage>
</organism>
<feature type="transmembrane region" description="Helical" evidence="7">
    <location>
        <begin position="377"/>
        <end position="394"/>
    </location>
</feature>
<evidence type="ECO:0000256" key="2">
    <source>
        <dbReference type="ARBA" id="ARBA00006162"/>
    </source>
</evidence>
<dbReference type="Gene3D" id="3.10.20.90">
    <property type="entry name" value="Phosphatidylinositol 3-kinase Catalytic Subunit, Chain A, domain 1"/>
    <property type="match status" value="1"/>
</dbReference>
<sequence length="494" mass="50683">MRPTDAIGADASFPATPHGTMVAVQDAPVEQVPLAGGAGAADLCRITVQGPDGRADLAIPAAATFGLLLPVLARHVNRGQDEGKDWVLQRLGEPPLDLDATPEQADLHDGDVLYLRAAEAPMPELTYDDLADGVGEAIAARPDRWRPASTRRIFLGLATLTVVVLGVATLFAGGPGGLLATYCGVITLALGGGAVAIHEITADRPLSYVGGVAACVFAAAAGLIGQQDVADVLAPQPSGVLLSGICVVLVAAALAAATRGGIAVYGTAGLLGICGILGSVLLTGTSADVPGAVSIVAVFLFLFATFGARIAARLARLRVPNLPRTTEELQTDIDPALASQVAAKSAVADGYLTAVIVAASVVSIVDCLVLVRMVDGWIGWVLPLVFGLAALLRAKSLLSVWQRGSTVWAGALIVAAVVLNYAFSLSPTGRIGLLVGVLLVVVALVIGAWRLPQTRLLPIWGQVGDIAELWTAIALVPLLLVVLDAYHWFRALAG</sequence>
<comment type="subcellular location">
    <subcellularLocation>
        <location evidence="1">Cell membrane</location>
        <topology evidence="1">Multi-pass membrane protein</topology>
    </subcellularLocation>
</comment>
<accession>A0A7W9NK70</accession>
<feature type="transmembrane region" description="Helical" evidence="7">
    <location>
        <begin position="206"/>
        <end position="225"/>
    </location>
</feature>
<feature type="transmembrane region" description="Helical" evidence="7">
    <location>
        <begin position="289"/>
        <end position="308"/>
    </location>
</feature>
<reference evidence="9 10" key="1">
    <citation type="submission" date="2020-08" db="EMBL/GenBank/DDBJ databases">
        <title>Sequencing the genomes of 1000 actinobacteria strains.</title>
        <authorList>
            <person name="Klenk H.-P."/>
        </authorList>
    </citation>
    <scope>NUCLEOTIDE SEQUENCE [LARGE SCALE GENOMIC DNA]</scope>
    <source>
        <strain evidence="9 10">DSM 43851</strain>
    </source>
</reference>